<reference evidence="4 5" key="1">
    <citation type="journal article" date="2016" name="Nat. Commun.">
        <title>Thousands of microbial genomes shed light on interconnected biogeochemical processes in an aquifer system.</title>
        <authorList>
            <person name="Anantharaman K."/>
            <person name="Brown C.T."/>
            <person name="Hug L.A."/>
            <person name="Sharon I."/>
            <person name="Castelle C.J."/>
            <person name="Probst A.J."/>
            <person name="Thomas B.C."/>
            <person name="Singh A."/>
            <person name="Wilkins M.J."/>
            <person name="Karaoz U."/>
            <person name="Brodie E.L."/>
            <person name="Williams K.H."/>
            <person name="Hubbard S.S."/>
            <person name="Banfield J.F."/>
        </authorList>
    </citation>
    <scope>NUCLEOTIDE SEQUENCE [LARGE SCALE GENOMIC DNA]</scope>
</reference>
<evidence type="ECO:0000313" key="4">
    <source>
        <dbReference type="EMBL" id="OGY90063.1"/>
    </source>
</evidence>
<protein>
    <recommendedName>
        <fullName evidence="6">Glycosyltransferase subfamily 4-like N-terminal domain-containing protein</fullName>
    </recommendedName>
</protein>
<dbReference type="CDD" id="cd03809">
    <property type="entry name" value="GT4_MtfB-like"/>
    <property type="match status" value="1"/>
</dbReference>
<organism evidence="4 5">
    <name type="scientific">Candidatus Komeilibacteria bacterium RIFCSPHIGHO2_01_FULL_52_14</name>
    <dbReference type="NCBI Taxonomy" id="1798549"/>
    <lineage>
        <taxon>Bacteria</taxon>
        <taxon>Candidatus Komeiliibacteriota</taxon>
    </lineage>
</organism>
<evidence type="ECO:0000259" key="3">
    <source>
        <dbReference type="Pfam" id="PF13439"/>
    </source>
</evidence>
<dbReference type="AlphaFoldDB" id="A0A1G2BLK2"/>
<evidence type="ECO:0000313" key="5">
    <source>
        <dbReference type="Proteomes" id="UP000177817"/>
    </source>
</evidence>
<accession>A0A1G2BLK2</accession>
<sequence>MRIGIDARFAGHGGQGLGRYTAELIYALAEIDSDNTYAILTRQRDFWRTLPKNFSLVETSIPWYGMQEHIGIPRLIKEQDIHLMHFVHFNVPYRCPVPYIVTIHDLILRRFSSAHATTRSWPVFAVKYTAYRIGLRNALKNASRIVTVSNASALDIEHFYPFAKKKISVIYEAPTASTIVKEDPALPVSEPFFLHVGNAYPHKNLRYCIDEFVRFNEQNRTYHLALVGKRDVFYERLIRHAEQYRNAQILFLGEVGDETLSSLYRHATAYVSPSLCEGFDLPSTEAALRGIPVVASDIPVHREILGSAALFFPAEKKGALSESLQLIIASQPLRSELTEAGQQHVRQYSWKLAAQQTLELYKSMLNSV</sequence>
<proteinExistence type="predicted"/>
<comment type="caution">
    <text evidence="4">The sequence shown here is derived from an EMBL/GenBank/DDBJ whole genome shotgun (WGS) entry which is preliminary data.</text>
</comment>
<gene>
    <name evidence="4" type="ORF">A2677_02655</name>
</gene>
<evidence type="ECO:0000259" key="2">
    <source>
        <dbReference type="Pfam" id="PF00534"/>
    </source>
</evidence>
<evidence type="ECO:0008006" key="6">
    <source>
        <dbReference type="Google" id="ProtNLM"/>
    </source>
</evidence>
<dbReference type="EMBL" id="MHKK01000018">
    <property type="protein sequence ID" value="OGY90063.1"/>
    <property type="molecule type" value="Genomic_DNA"/>
</dbReference>
<dbReference type="Pfam" id="PF13439">
    <property type="entry name" value="Glyco_transf_4"/>
    <property type="match status" value="1"/>
</dbReference>
<dbReference type="GO" id="GO:0016757">
    <property type="term" value="F:glycosyltransferase activity"/>
    <property type="evidence" value="ECO:0007669"/>
    <property type="project" value="InterPro"/>
</dbReference>
<dbReference type="InterPro" id="IPR028098">
    <property type="entry name" value="Glyco_trans_4-like_N"/>
</dbReference>
<keyword evidence="1" id="KW-0808">Transferase</keyword>
<dbReference type="Gene3D" id="3.40.50.2000">
    <property type="entry name" value="Glycogen Phosphorylase B"/>
    <property type="match status" value="2"/>
</dbReference>
<dbReference type="PANTHER" id="PTHR46401:SF2">
    <property type="entry name" value="GLYCOSYLTRANSFERASE WBBK-RELATED"/>
    <property type="match status" value="1"/>
</dbReference>
<name>A0A1G2BLK2_9BACT</name>
<evidence type="ECO:0000256" key="1">
    <source>
        <dbReference type="ARBA" id="ARBA00022679"/>
    </source>
</evidence>
<feature type="domain" description="Glycosyltransferase subfamily 4-like N-terminal" evidence="3">
    <location>
        <begin position="16"/>
        <end position="171"/>
    </location>
</feature>
<dbReference type="InterPro" id="IPR001296">
    <property type="entry name" value="Glyco_trans_1"/>
</dbReference>
<dbReference type="Pfam" id="PF00534">
    <property type="entry name" value="Glycos_transf_1"/>
    <property type="match status" value="1"/>
</dbReference>
<dbReference type="SUPFAM" id="SSF53756">
    <property type="entry name" value="UDP-Glycosyltransferase/glycogen phosphorylase"/>
    <property type="match status" value="1"/>
</dbReference>
<dbReference type="Proteomes" id="UP000177817">
    <property type="component" value="Unassembled WGS sequence"/>
</dbReference>
<dbReference type="PANTHER" id="PTHR46401">
    <property type="entry name" value="GLYCOSYLTRANSFERASE WBBK-RELATED"/>
    <property type="match status" value="1"/>
</dbReference>
<feature type="domain" description="Glycosyl transferase family 1" evidence="2">
    <location>
        <begin position="181"/>
        <end position="343"/>
    </location>
</feature>